<proteinExistence type="predicted"/>
<evidence type="ECO:0000313" key="12">
    <source>
        <dbReference type="EMBL" id="GAA4120238.1"/>
    </source>
</evidence>
<evidence type="ECO:0000259" key="11">
    <source>
        <dbReference type="PROSITE" id="PS50110"/>
    </source>
</evidence>
<dbReference type="RefSeq" id="WP_344733591.1">
    <property type="nucleotide sequence ID" value="NZ_BAAAZH010000016.1"/>
</dbReference>
<dbReference type="Proteomes" id="UP001501495">
    <property type="component" value="Unassembled WGS sequence"/>
</dbReference>
<keyword evidence="8 9" id="KW-0804">Transcription</keyword>
<reference evidence="13" key="1">
    <citation type="journal article" date="2019" name="Int. J. Syst. Evol. Microbiol.">
        <title>The Global Catalogue of Microorganisms (GCM) 10K type strain sequencing project: providing services to taxonomists for standard genome sequencing and annotation.</title>
        <authorList>
            <consortium name="The Broad Institute Genomics Platform"/>
            <consortium name="The Broad Institute Genome Sequencing Center for Infectious Disease"/>
            <person name="Wu L."/>
            <person name="Ma J."/>
        </authorList>
    </citation>
    <scope>NUCLEOTIDE SEQUENCE [LARGE SCALE GENOMIC DNA]</scope>
    <source>
        <strain evidence="13">JCM 16703</strain>
    </source>
</reference>
<evidence type="ECO:0000256" key="5">
    <source>
        <dbReference type="ARBA" id="ARBA00023015"/>
    </source>
</evidence>
<dbReference type="SUPFAM" id="SSF46785">
    <property type="entry name" value="Winged helix' DNA-binding domain"/>
    <property type="match status" value="1"/>
</dbReference>
<dbReference type="PANTHER" id="PTHR45526:SF1">
    <property type="entry name" value="TRANSCRIPTIONAL REGULATORY PROTEIN DCUR-RELATED"/>
    <property type="match status" value="1"/>
</dbReference>
<evidence type="ECO:0000256" key="2">
    <source>
        <dbReference type="ARBA" id="ARBA00022490"/>
    </source>
</evidence>
<protein>
    <recommendedName>
        <fullName evidence="9">Transcriptional regulatory protein</fullName>
    </recommendedName>
</protein>
<name>A0ABP7XKH9_9ACTN</name>
<dbReference type="EMBL" id="BAAAZH010000016">
    <property type="protein sequence ID" value="GAA4120238.1"/>
    <property type="molecule type" value="Genomic_DNA"/>
</dbReference>
<evidence type="ECO:0000256" key="8">
    <source>
        <dbReference type="ARBA" id="ARBA00023163"/>
    </source>
</evidence>
<dbReference type="PROSITE" id="PS50110">
    <property type="entry name" value="RESPONSE_REGULATORY"/>
    <property type="match status" value="1"/>
</dbReference>
<dbReference type="Gene3D" id="3.40.50.2300">
    <property type="match status" value="1"/>
</dbReference>
<comment type="subcellular location">
    <subcellularLocation>
        <location evidence="1 9">Cytoplasm</location>
    </subcellularLocation>
</comment>
<keyword evidence="2 9" id="KW-0963">Cytoplasm</keyword>
<dbReference type="InterPro" id="IPR001789">
    <property type="entry name" value="Sig_transdc_resp-reg_receiver"/>
</dbReference>
<dbReference type="SMART" id="SM00448">
    <property type="entry name" value="REC"/>
    <property type="match status" value="1"/>
</dbReference>
<sequence>MSATPVRVLIVEDEALAAEAHAAYVERLEGFELAGVARSAAAALRALDRGRADGVPVDLLLLDLHLPDGHGLGLLQRARAAGHLCDAIAVTSARDADVVRHAVAQGVVLYLLKPFTFAGFRAKLGQYADYRRTLAGAGEVGQDDVDSLLGALRTARAEQRAALPKGMSPETMAEVVAALRRHPQGLSATEAAEQVGASRVTVRRYLEHLAENGQADRRPRYGVAGRPELEYRWR</sequence>
<evidence type="ECO:0000256" key="3">
    <source>
        <dbReference type="ARBA" id="ARBA00022553"/>
    </source>
</evidence>
<organism evidence="12 13">
    <name type="scientific">Nocardioides fonticola</name>
    <dbReference type="NCBI Taxonomy" id="450363"/>
    <lineage>
        <taxon>Bacteria</taxon>
        <taxon>Bacillati</taxon>
        <taxon>Actinomycetota</taxon>
        <taxon>Actinomycetes</taxon>
        <taxon>Propionibacteriales</taxon>
        <taxon>Nocardioidaceae</taxon>
        <taxon>Nocardioides</taxon>
    </lineage>
</organism>
<evidence type="ECO:0000256" key="4">
    <source>
        <dbReference type="ARBA" id="ARBA00023012"/>
    </source>
</evidence>
<dbReference type="Gene3D" id="1.10.10.10">
    <property type="entry name" value="Winged helix-like DNA-binding domain superfamily/Winged helix DNA-binding domain"/>
    <property type="match status" value="1"/>
</dbReference>
<keyword evidence="5 9" id="KW-0805">Transcription regulation</keyword>
<dbReference type="Pfam" id="PF09339">
    <property type="entry name" value="HTH_IclR"/>
    <property type="match status" value="1"/>
</dbReference>
<evidence type="ECO:0000256" key="1">
    <source>
        <dbReference type="ARBA" id="ARBA00004496"/>
    </source>
</evidence>
<comment type="caution">
    <text evidence="12">The sequence shown here is derived from an EMBL/GenBank/DDBJ whole genome shotgun (WGS) entry which is preliminary data.</text>
</comment>
<dbReference type="PANTHER" id="PTHR45526">
    <property type="entry name" value="TRANSCRIPTIONAL REGULATORY PROTEIN DPIA"/>
    <property type="match status" value="1"/>
</dbReference>
<keyword evidence="7 9" id="KW-0010">Activator</keyword>
<dbReference type="InterPro" id="IPR051271">
    <property type="entry name" value="2C-system_Tx_regulators"/>
</dbReference>
<feature type="domain" description="Response regulatory" evidence="11">
    <location>
        <begin position="7"/>
        <end position="128"/>
    </location>
</feature>
<accession>A0ABP7XKH9</accession>
<dbReference type="InterPro" id="IPR036388">
    <property type="entry name" value="WH-like_DNA-bd_sf"/>
</dbReference>
<dbReference type="Pfam" id="PF00072">
    <property type="entry name" value="Response_reg"/>
    <property type="match status" value="1"/>
</dbReference>
<dbReference type="PIRSF" id="PIRSF006171">
    <property type="entry name" value="RR_citrat_malat"/>
    <property type="match status" value="1"/>
</dbReference>
<keyword evidence="3 10" id="KW-0597">Phosphoprotein</keyword>
<evidence type="ECO:0000256" key="6">
    <source>
        <dbReference type="ARBA" id="ARBA00023125"/>
    </source>
</evidence>
<gene>
    <name evidence="12" type="ORF">GCM10022215_23580</name>
</gene>
<keyword evidence="6 9" id="KW-0238">DNA-binding</keyword>
<evidence type="ECO:0000256" key="7">
    <source>
        <dbReference type="ARBA" id="ARBA00023159"/>
    </source>
</evidence>
<dbReference type="SUPFAM" id="SSF52172">
    <property type="entry name" value="CheY-like"/>
    <property type="match status" value="1"/>
</dbReference>
<dbReference type="InterPro" id="IPR005471">
    <property type="entry name" value="Tscrpt_reg_IclR_N"/>
</dbReference>
<keyword evidence="13" id="KW-1185">Reference proteome</keyword>
<dbReference type="InterPro" id="IPR011006">
    <property type="entry name" value="CheY-like_superfamily"/>
</dbReference>
<evidence type="ECO:0000256" key="10">
    <source>
        <dbReference type="PROSITE-ProRule" id="PRU00169"/>
    </source>
</evidence>
<evidence type="ECO:0000313" key="13">
    <source>
        <dbReference type="Proteomes" id="UP001501495"/>
    </source>
</evidence>
<evidence type="ECO:0000256" key="9">
    <source>
        <dbReference type="PIRNR" id="PIRNR006171"/>
    </source>
</evidence>
<feature type="modified residue" description="4-aspartylphosphate" evidence="10">
    <location>
        <position position="63"/>
    </location>
</feature>
<dbReference type="InterPro" id="IPR036390">
    <property type="entry name" value="WH_DNA-bd_sf"/>
</dbReference>
<keyword evidence="4 9" id="KW-0902">Two-component regulatory system</keyword>
<dbReference type="InterPro" id="IPR024187">
    <property type="entry name" value="Sig_transdc_resp-reg_cit/mal"/>
</dbReference>